<dbReference type="PANTHER" id="PTHR11748:SF111">
    <property type="entry name" value="D-LACTATE DEHYDROGENASE, MITOCHONDRIAL-RELATED"/>
    <property type="match status" value="1"/>
</dbReference>
<reference evidence="3" key="1">
    <citation type="submission" date="2018-05" db="EMBL/GenBank/DDBJ databases">
        <authorList>
            <person name="Lanie J.A."/>
            <person name="Ng W.-L."/>
            <person name="Kazmierczak K.M."/>
            <person name="Andrzejewski T.M."/>
            <person name="Davidsen T.M."/>
            <person name="Wayne K.J."/>
            <person name="Tettelin H."/>
            <person name="Glass J.I."/>
            <person name="Rusch D."/>
            <person name="Podicherti R."/>
            <person name="Tsui H.-C.T."/>
            <person name="Winkler M.E."/>
        </authorList>
    </citation>
    <scope>NUCLEOTIDE SEQUENCE</scope>
</reference>
<evidence type="ECO:0000313" key="3">
    <source>
        <dbReference type="EMBL" id="SVA22893.1"/>
    </source>
</evidence>
<dbReference type="GO" id="GO:0008720">
    <property type="term" value="F:D-lactate dehydrogenase (NAD+) activity"/>
    <property type="evidence" value="ECO:0007669"/>
    <property type="project" value="TreeGrafter"/>
</dbReference>
<dbReference type="EMBL" id="UINC01005683">
    <property type="protein sequence ID" value="SVA22893.1"/>
    <property type="molecule type" value="Genomic_DNA"/>
</dbReference>
<dbReference type="SUPFAM" id="SSF56176">
    <property type="entry name" value="FAD-binding/transporter-associated domain-like"/>
    <property type="match status" value="1"/>
</dbReference>
<dbReference type="InterPro" id="IPR006094">
    <property type="entry name" value="Oxid_FAD_bind_N"/>
</dbReference>
<proteinExistence type="inferred from homology"/>
<organism evidence="3">
    <name type="scientific">marine metagenome</name>
    <dbReference type="NCBI Taxonomy" id="408172"/>
    <lineage>
        <taxon>unclassified sequences</taxon>
        <taxon>metagenomes</taxon>
        <taxon>ecological metagenomes</taxon>
    </lineage>
</organism>
<dbReference type="InterPro" id="IPR036318">
    <property type="entry name" value="FAD-bd_PCMH-like_sf"/>
</dbReference>
<dbReference type="GO" id="GO:0071949">
    <property type="term" value="F:FAD binding"/>
    <property type="evidence" value="ECO:0007669"/>
    <property type="project" value="InterPro"/>
</dbReference>
<dbReference type="PROSITE" id="PS51387">
    <property type="entry name" value="FAD_PCMH"/>
    <property type="match status" value="1"/>
</dbReference>
<dbReference type="GO" id="GO:0004458">
    <property type="term" value="F:D-lactate dehydrogenase (cytochrome) activity"/>
    <property type="evidence" value="ECO:0007669"/>
    <property type="project" value="TreeGrafter"/>
</dbReference>
<dbReference type="PANTHER" id="PTHR11748">
    <property type="entry name" value="D-LACTATE DEHYDROGENASE"/>
    <property type="match status" value="1"/>
</dbReference>
<feature type="non-terminal residue" evidence="3">
    <location>
        <position position="142"/>
    </location>
</feature>
<evidence type="ECO:0000259" key="2">
    <source>
        <dbReference type="PROSITE" id="PS51387"/>
    </source>
</evidence>
<dbReference type="InterPro" id="IPR016169">
    <property type="entry name" value="FAD-bd_PCMH_sub2"/>
</dbReference>
<sequence>MDSSSSFQELLEDLRRFLPSERLINDPLRLLAYGTDASFYRLIPKLVVKLETENEVIHLLEALAPYGIPVTFRAAGTSLSGQSVTDSVLGVLAWGWKDCRIEDEGRTIVLQPGVIGGHANRMLAAHGRKIGPDPASIHSAMI</sequence>
<name>A0A381U8H7_9ZZZZ</name>
<comment type="similarity">
    <text evidence="1">Belongs to the FAD-binding oxidoreductase/transferase type 4 family.</text>
</comment>
<protein>
    <recommendedName>
        <fullName evidence="2">FAD-binding PCMH-type domain-containing protein</fullName>
    </recommendedName>
</protein>
<feature type="domain" description="FAD-binding PCMH-type" evidence="2">
    <location>
        <begin position="40"/>
        <end position="142"/>
    </location>
</feature>
<dbReference type="Pfam" id="PF01565">
    <property type="entry name" value="FAD_binding_4"/>
    <property type="match status" value="1"/>
</dbReference>
<gene>
    <name evidence="3" type="ORF">METZ01_LOCUS75747</name>
</gene>
<dbReference type="AlphaFoldDB" id="A0A381U8H7"/>
<evidence type="ECO:0000256" key="1">
    <source>
        <dbReference type="ARBA" id="ARBA00008000"/>
    </source>
</evidence>
<dbReference type="GO" id="GO:1903457">
    <property type="term" value="P:lactate catabolic process"/>
    <property type="evidence" value="ECO:0007669"/>
    <property type="project" value="TreeGrafter"/>
</dbReference>
<dbReference type="InterPro" id="IPR016166">
    <property type="entry name" value="FAD-bd_PCMH"/>
</dbReference>
<dbReference type="Gene3D" id="3.30.465.10">
    <property type="match status" value="1"/>
</dbReference>
<accession>A0A381U8H7</accession>